<comment type="caution">
    <text evidence="1">The sequence shown here is derived from an EMBL/GenBank/DDBJ whole genome shotgun (WGS) entry which is preliminary data.</text>
</comment>
<name>A0A4S1XFI0_9SPHN</name>
<protein>
    <submittedName>
        <fullName evidence="1">DUF1697 domain-containing protein</fullName>
    </submittedName>
</protein>
<dbReference type="Proteomes" id="UP000306147">
    <property type="component" value="Unassembled WGS sequence"/>
</dbReference>
<dbReference type="OrthoDB" id="9806494at2"/>
<evidence type="ECO:0000313" key="1">
    <source>
        <dbReference type="EMBL" id="TGX53716.1"/>
    </source>
</evidence>
<dbReference type="PANTHER" id="PTHR36439:SF1">
    <property type="entry name" value="DUF1697 DOMAIN-CONTAINING PROTEIN"/>
    <property type="match status" value="1"/>
</dbReference>
<dbReference type="EMBL" id="SRXT01000004">
    <property type="protein sequence ID" value="TGX53716.1"/>
    <property type="molecule type" value="Genomic_DNA"/>
</dbReference>
<reference evidence="1 2" key="1">
    <citation type="submission" date="2019-04" db="EMBL/GenBank/DDBJ databases">
        <title>Sphingomonas psychrotolerans sp. nov., isolated from soil in the Tianshan Mountains, Xinjiang, China.</title>
        <authorList>
            <person name="Luo Y."/>
            <person name="Sheng H."/>
        </authorList>
    </citation>
    <scope>NUCLEOTIDE SEQUENCE [LARGE SCALE GENOMIC DNA]</scope>
    <source>
        <strain evidence="1 2">ZFGT-11</strain>
    </source>
</reference>
<gene>
    <name evidence="1" type="ORF">E5A73_10880</name>
</gene>
<dbReference type="Pfam" id="PF08002">
    <property type="entry name" value="DUF1697"/>
    <property type="match status" value="1"/>
</dbReference>
<dbReference type="PANTHER" id="PTHR36439">
    <property type="entry name" value="BLL4334 PROTEIN"/>
    <property type="match status" value="1"/>
</dbReference>
<dbReference type="SUPFAM" id="SSF160379">
    <property type="entry name" value="SP0830-like"/>
    <property type="match status" value="1"/>
</dbReference>
<proteinExistence type="predicted"/>
<dbReference type="PIRSF" id="PIRSF008502">
    <property type="entry name" value="UCP008502"/>
    <property type="match status" value="1"/>
</dbReference>
<dbReference type="InterPro" id="IPR012545">
    <property type="entry name" value="DUF1697"/>
</dbReference>
<accession>A0A4S1XFI0</accession>
<evidence type="ECO:0000313" key="2">
    <source>
        <dbReference type="Proteomes" id="UP000306147"/>
    </source>
</evidence>
<organism evidence="1 2">
    <name type="scientific">Sphingomonas gei</name>
    <dbReference type="NCBI Taxonomy" id="1395960"/>
    <lineage>
        <taxon>Bacteria</taxon>
        <taxon>Pseudomonadati</taxon>
        <taxon>Pseudomonadota</taxon>
        <taxon>Alphaproteobacteria</taxon>
        <taxon>Sphingomonadales</taxon>
        <taxon>Sphingomonadaceae</taxon>
        <taxon>Sphingomonas</taxon>
    </lineage>
</organism>
<dbReference type="AlphaFoldDB" id="A0A4S1XFI0"/>
<keyword evidence="2" id="KW-1185">Reference proteome</keyword>
<dbReference type="Gene3D" id="3.30.70.1280">
    <property type="entry name" value="SP0830-like domains"/>
    <property type="match status" value="1"/>
</dbReference>
<sequence>MARRRAGAARGRGSAQPPVARGAGVKRWAALLKGVNVGGNRKLPMAELRTLVEGLGFGNVRTLLASGNVVFDAPGTAAAIVAKLEAALAEHGCKTDVLLRDLAEIDAVIAANPFPEAAADHPSHVLVVFHRDPFPAGLIDKLPEIYTGPERLHAEGRELFIDYPENIGESKLDRALAKLKFPAIATARNWNTVGKLWAMLEV</sequence>